<protein>
    <submittedName>
        <fullName evidence="3">Cell wall hydrolase SleB</fullName>
    </submittedName>
</protein>
<proteinExistence type="predicted"/>
<keyword evidence="3" id="KW-0378">Hydrolase</keyword>
<evidence type="ECO:0000313" key="4">
    <source>
        <dbReference type="Proteomes" id="UP000002730"/>
    </source>
</evidence>
<name>D9SX47_CLOC7</name>
<evidence type="ECO:0000256" key="1">
    <source>
        <dbReference type="SAM" id="SignalP"/>
    </source>
</evidence>
<dbReference type="STRING" id="573061.Clocel_3680"/>
<sequence length="188" mass="21066">MKKANVAICFFLSIGMLLSANYVPKKIYAQIQNKNQMITLKDSDISENEAEDETIQVLSTSSKNYYITKDDVTLIAKVVYAESRGEPYDGQVAVASVILNRLKSGKYSDKLEDIIFQKNAFSCVENGEIKVTPTESNYMAVYDALEGKDPSGNALYFYNPQTATCSWMHSIEKINPTQIGNHVFFSLK</sequence>
<dbReference type="InterPro" id="IPR042047">
    <property type="entry name" value="SleB_dom1"/>
</dbReference>
<dbReference type="OrthoDB" id="9785345at2"/>
<dbReference type="Gene3D" id="6.20.240.60">
    <property type="match status" value="1"/>
</dbReference>
<feature type="chain" id="PRO_5039667677" evidence="1">
    <location>
        <begin position="20"/>
        <end position="188"/>
    </location>
</feature>
<dbReference type="RefSeq" id="WP_010073688.1">
    <property type="nucleotide sequence ID" value="NC_014393.1"/>
</dbReference>
<reference evidence="3 4" key="1">
    <citation type="submission" date="2010-08" db="EMBL/GenBank/DDBJ databases">
        <title>Complete sequence of Clostridium cellulovorans 743B.</title>
        <authorList>
            <consortium name="US DOE Joint Genome Institute"/>
            <person name="Lucas S."/>
            <person name="Copeland A."/>
            <person name="Lapidus A."/>
            <person name="Cheng J.-F."/>
            <person name="Bruce D."/>
            <person name="Goodwin L."/>
            <person name="Pitluck S."/>
            <person name="Chertkov O."/>
            <person name="Detter J.C."/>
            <person name="Han C."/>
            <person name="Tapia R."/>
            <person name="Land M."/>
            <person name="Hauser L."/>
            <person name="Chang Y.-J."/>
            <person name="Jeffries C."/>
            <person name="Kyrpides N."/>
            <person name="Ivanova N."/>
            <person name="Mikhailova N."/>
            <person name="Hemme C.L."/>
            <person name="Woyke T."/>
        </authorList>
    </citation>
    <scope>NUCLEOTIDE SEQUENCE [LARGE SCALE GENOMIC DNA]</scope>
    <source>
        <strain evidence="4">ATCC 35296 / DSM 3052 / OCM 3 / 743B</strain>
    </source>
</reference>
<evidence type="ECO:0000313" key="3">
    <source>
        <dbReference type="EMBL" id="ADL53350.1"/>
    </source>
</evidence>
<evidence type="ECO:0000259" key="2">
    <source>
        <dbReference type="Pfam" id="PF07486"/>
    </source>
</evidence>
<dbReference type="AlphaFoldDB" id="D9SX47"/>
<dbReference type="Pfam" id="PF07486">
    <property type="entry name" value="Hydrolase_2"/>
    <property type="match status" value="1"/>
</dbReference>
<feature type="signal peptide" evidence="1">
    <location>
        <begin position="1"/>
        <end position="19"/>
    </location>
</feature>
<keyword evidence="1" id="KW-0732">Signal</keyword>
<dbReference type="Gene3D" id="1.10.10.2520">
    <property type="entry name" value="Cell wall hydrolase SleB, domain 1"/>
    <property type="match status" value="1"/>
</dbReference>
<accession>D9SX47</accession>
<dbReference type="HOGENOM" id="CLU_053345_2_2_9"/>
<gene>
    <name evidence="3" type="ordered locus">Clocel_3680</name>
</gene>
<dbReference type="InterPro" id="IPR011105">
    <property type="entry name" value="Cell_wall_hydrolase_SleB"/>
</dbReference>
<dbReference type="KEGG" id="ccb:Clocel_3680"/>
<organism evidence="3 4">
    <name type="scientific">Clostridium cellulovorans (strain ATCC 35296 / DSM 3052 / OCM 3 / 743B)</name>
    <dbReference type="NCBI Taxonomy" id="573061"/>
    <lineage>
        <taxon>Bacteria</taxon>
        <taxon>Bacillati</taxon>
        <taxon>Bacillota</taxon>
        <taxon>Clostridia</taxon>
        <taxon>Eubacteriales</taxon>
        <taxon>Clostridiaceae</taxon>
        <taxon>Clostridium</taxon>
    </lineage>
</organism>
<feature type="domain" description="Cell wall hydrolase SleB" evidence="2">
    <location>
        <begin position="85"/>
        <end position="185"/>
    </location>
</feature>
<keyword evidence="4" id="KW-1185">Reference proteome</keyword>
<dbReference type="GO" id="GO:0016787">
    <property type="term" value="F:hydrolase activity"/>
    <property type="evidence" value="ECO:0007669"/>
    <property type="project" value="UniProtKB-KW"/>
</dbReference>
<dbReference type="eggNOG" id="COG3773">
    <property type="taxonomic scope" value="Bacteria"/>
</dbReference>
<dbReference type="EMBL" id="CP002160">
    <property type="protein sequence ID" value="ADL53350.1"/>
    <property type="molecule type" value="Genomic_DNA"/>
</dbReference>
<dbReference type="Proteomes" id="UP000002730">
    <property type="component" value="Chromosome"/>
</dbReference>